<name>A0ABD2C915_VESSQ</name>
<dbReference type="EMBL" id="JAUDFV010000011">
    <property type="protein sequence ID" value="KAL2741540.1"/>
    <property type="molecule type" value="Genomic_DNA"/>
</dbReference>
<comment type="caution">
    <text evidence="2">The sequence shown here is derived from an EMBL/GenBank/DDBJ whole genome shotgun (WGS) entry which is preliminary data.</text>
</comment>
<dbReference type="Proteomes" id="UP001607302">
    <property type="component" value="Unassembled WGS sequence"/>
</dbReference>
<evidence type="ECO:0000313" key="3">
    <source>
        <dbReference type="Proteomes" id="UP001607302"/>
    </source>
</evidence>
<proteinExistence type="predicted"/>
<accession>A0ABD2C915</accession>
<feature type="region of interest" description="Disordered" evidence="1">
    <location>
        <begin position="76"/>
        <end position="97"/>
    </location>
</feature>
<dbReference type="AlphaFoldDB" id="A0ABD2C915"/>
<evidence type="ECO:0000256" key="1">
    <source>
        <dbReference type="SAM" id="MobiDB-lite"/>
    </source>
</evidence>
<keyword evidence="3" id="KW-1185">Reference proteome</keyword>
<evidence type="ECO:0000313" key="2">
    <source>
        <dbReference type="EMBL" id="KAL2741540.1"/>
    </source>
</evidence>
<sequence length="97" mass="11468">MTYDVKEKEKVLMTNRTKLFNDDDDEEDMTFSLRMAVRTRCTGAKRKIEVVHFLESTVYRESCRVIVIALGLSFSKRKKKDRKYKVDTENKENPKGK</sequence>
<protein>
    <submittedName>
        <fullName evidence="2">Uncharacterized protein</fullName>
    </submittedName>
</protein>
<reference evidence="2 3" key="1">
    <citation type="journal article" date="2024" name="Ann. Entomol. Soc. Am.">
        <title>Genomic analyses of the southern and eastern yellowjacket wasps (Hymenoptera: Vespidae) reveal evolutionary signatures of social life.</title>
        <authorList>
            <person name="Catto M.A."/>
            <person name="Caine P.B."/>
            <person name="Orr S.E."/>
            <person name="Hunt B.G."/>
            <person name="Goodisman M.A.D."/>
        </authorList>
    </citation>
    <scope>NUCLEOTIDE SEQUENCE [LARGE SCALE GENOMIC DNA]</scope>
    <source>
        <strain evidence="2">233</strain>
        <tissue evidence="2">Head and thorax</tissue>
    </source>
</reference>
<organism evidence="2 3">
    <name type="scientific">Vespula squamosa</name>
    <name type="common">Southern yellow jacket</name>
    <name type="synonym">Wasp</name>
    <dbReference type="NCBI Taxonomy" id="30214"/>
    <lineage>
        <taxon>Eukaryota</taxon>
        <taxon>Metazoa</taxon>
        <taxon>Ecdysozoa</taxon>
        <taxon>Arthropoda</taxon>
        <taxon>Hexapoda</taxon>
        <taxon>Insecta</taxon>
        <taxon>Pterygota</taxon>
        <taxon>Neoptera</taxon>
        <taxon>Endopterygota</taxon>
        <taxon>Hymenoptera</taxon>
        <taxon>Apocrita</taxon>
        <taxon>Aculeata</taxon>
        <taxon>Vespoidea</taxon>
        <taxon>Vespidae</taxon>
        <taxon>Vespinae</taxon>
        <taxon>Vespula</taxon>
    </lineage>
</organism>
<gene>
    <name evidence="2" type="ORF">V1478_000076</name>
</gene>
<feature type="compositionally biased region" description="Basic and acidic residues" evidence="1">
    <location>
        <begin position="84"/>
        <end position="97"/>
    </location>
</feature>